<dbReference type="AlphaFoldDB" id="A0A9P7DC58"/>
<feature type="transmembrane region" description="Helical" evidence="1">
    <location>
        <begin position="82"/>
        <end position="101"/>
    </location>
</feature>
<protein>
    <recommendedName>
        <fullName evidence="2">DUF6533 domain-containing protein</fullName>
    </recommendedName>
</protein>
<evidence type="ECO:0000313" key="4">
    <source>
        <dbReference type="Proteomes" id="UP000719766"/>
    </source>
</evidence>
<feature type="transmembrane region" description="Helical" evidence="1">
    <location>
        <begin position="155"/>
        <end position="177"/>
    </location>
</feature>
<comment type="caution">
    <text evidence="3">The sequence shown here is derived from an EMBL/GenBank/DDBJ whole genome shotgun (WGS) entry which is preliminary data.</text>
</comment>
<name>A0A9P7DC58_9AGAM</name>
<proteinExistence type="predicted"/>
<evidence type="ECO:0000256" key="1">
    <source>
        <dbReference type="SAM" id="Phobius"/>
    </source>
</evidence>
<keyword evidence="1" id="KW-1133">Transmembrane helix</keyword>
<reference evidence="3" key="1">
    <citation type="journal article" date="2020" name="New Phytol.">
        <title>Comparative genomics reveals dynamic genome evolution in host specialist ectomycorrhizal fungi.</title>
        <authorList>
            <person name="Lofgren L.A."/>
            <person name="Nguyen N.H."/>
            <person name="Vilgalys R."/>
            <person name="Ruytinx J."/>
            <person name="Liao H.L."/>
            <person name="Branco S."/>
            <person name="Kuo A."/>
            <person name="LaButti K."/>
            <person name="Lipzen A."/>
            <person name="Andreopoulos W."/>
            <person name="Pangilinan J."/>
            <person name="Riley R."/>
            <person name="Hundley H."/>
            <person name="Na H."/>
            <person name="Barry K."/>
            <person name="Grigoriev I.V."/>
            <person name="Stajich J.E."/>
            <person name="Kennedy P.G."/>
        </authorList>
    </citation>
    <scope>NUCLEOTIDE SEQUENCE</scope>
    <source>
        <strain evidence="3">S12</strain>
    </source>
</reference>
<accession>A0A9P7DC58</accession>
<keyword evidence="4" id="KW-1185">Reference proteome</keyword>
<keyword evidence="1" id="KW-0812">Transmembrane</keyword>
<gene>
    <name evidence="3" type="ORF">HD556DRAFT_1409817</name>
</gene>
<dbReference type="EMBL" id="JABBWE010000080">
    <property type="protein sequence ID" value="KAG1787372.1"/>
    <property type="molecule type" value="Genomic_DNA"/>
</dbReference>
<sequence>MEYSTDDIAAARSLQFATTYDYACSIHEEWTYLLRSHWSKMKGLYIVTRYLPFIILAMYLYMSLTPNENSSKCGVLQNINTGLSMVIAMFSEWFFMLRTYVLWDKNRILLAAMLSGLLSFLAASFIIIFATAIPAAYTTSPIPGITGCYLGSTNFLYFIPFLLLSVFQLALLILTLMRAIQDWRTNTSHLYVVLVNHNIFYYACGFLLSAGNIFTSIFQLIVIAILVTRMHLHLWQVNQHPHDALISMSDISFANPTA</sequence>
<dbReference type="Pfam" id="PF20151">
    <property type="entry name" value="DUF6533"/>
    <property type="match status" value="1"/>
</dbReference>
<dbReference type="OrthoDB" id="2626261at2759"/>
<dbReference type="InterPro" id="IPR045340">
    <property type="entry name" value="DUF6533"/>
</dbReference>
<dbReference type="GeneID" id="64597894"/>
<dbReference type="Proteomes" id="UP000719766">
    <property type="component" value="Unassembled WGS sequence"/>
</dbReference>
<feature type="transmembrane region" description="Helical" evidence="1">
    <location>
        <begin position="214"/>
        <end position="232"/>
    </location>
</feature>
<evidence type="ECO:0000259" key="2">
    <source>
        <dbReference type="Pfam" id="PF20151"/>
    </source>
</evidence>
<organism evidence="3 4">
    <name type="scientific">Suillus plorans</name>
    <dbReference type="NCBI Taxonomy" id="116603"/>
    <lineage>
        <taxon>Eukaryota</taxon>
        <taxon>Fungi</taxon>
        <taxon>Dikarya</taxon>
        <taxon>Basidiomycota</taxon>
        <taxon>Agaricomycotina</taxon>
        <taxon>Agaricomycetes</taxon>
        <taxon>Agaricomycetidae</taxon>
        <taxon>Boletales</taxon>
        <taxon>Suillineae</taxon>
        <taxon>Suillaceae</taxon>
        <taxon>Suillus</taxon>
    </lineage>
</organism>
<evidence type="ECO:0000313" key="3">
    <source>
        <dbReference type="EMBL" id="KAG1787372.1"/>
    </source>
</evidence>
<feature type="transmembrane region" description="Helical" evidence="1">
    <location>
        <begin position="108"/>
        <end position="135"/>
    </location>
</feature>
<keyword evidence="1" id="KW-0472">Membrane</keyword>
<dbReference type="RefSeq" id="XP_041154727.1">
    <property type="nucleotide sequence ID" value="XM_041304130.1"/>
</dbReference>
<feature type="transmembrane region" description="Helical" evidence="1">
    <location>
        <begin position="43"/>
        <end position="62"/>
    </location>
</feature>
<feature type="domain" description="DUF6533" evidence="2">
    <location>
        <begin position="19"/>
        <end position="54"/>
    </location>
</feature>